<sequence length="285" mass="31808">MFKHFTFAAQAQPTDQQEETISASPTDISFPSPVSATRQSPLPPWSPYQEDTVDGIIHKFSQQSLRREDDELPQPSVWQGRDDPLPSPDFDMDDEFTPEEMSYTSTTRGMISVPASPYTQSLPGLPSLPCPQGGTIACRRLQRQLNVQLQASSSHIRDINALVDHMIVTNSQCTLHKSTSRPYLSSPPPSRAGREELVVDTTGYQFRGSNIPDEDEGFSEIADEDWGIEEEMTLRRASTPSGIRKYGVMRWRGSAECVAAVNAAGRTNVRSIPRMRRRKPKSVPE</sequence>
<keyword evidence="3" id="KW-1185">Reference proteome</keyword>
<reference evidence="2 3" key="1">
    <citation type="submission" date="2016-04" db="EMBL/GenBank/DDBJ databases">
        <title>A degradative enzymes factory behind the ericoid mycorrhizal symbiosis.</title>
        <authorList>
            <consortium name="DOE Joint Genome Institute"/>
            <person name="Martino E."/>
            <person name="Morin E."/>
            <person name="Grelet G."/>
            <person name="Kuo A."/>
            <person name="Kohler A."/>
            <person name="Daghino S."/>
            <person name="Barry K."/>
            <person name="Choi C."/>
            <person name="Cichocki N."/>
            <person name="Clum A."/>
            <person name="Copeland A."/>
            <person name="Hainaut M."/>
            <person name="Haridas S."/>
            <person name="Labutti K."/>
            <person name="Lindquist E."/>
            <person name="Lipzen A."/>
            <person name="Khouja H.-R."/>
            <person name="Murat C."/>
            <person name="Ohm R."/>
            <person name="Olson A."/>
            <person name="Spatafora J."/>
            <person name="Veneault-Fourrey C."/>
            <person name="Henrissat B."/>
            <person name="Grigoriev I."/>
            <person name="Martin F."/>
            <person name="Perotto S."/>
        </authorList>
    </citation>
    <scope>NUCLEOTIDE SEQUENCE [LARGE SCALE GENOMIC DNA]</scope>
    <source>
        <strain evidence="2 3">E</strain>
    </source>
</reference>
<evidence type="ECO:0000256" key="1">
    <source>
        <dbReference type="SAM" id="MobiDB-lite"/>
    </source>
</evidence>
<organism evidence="2 3">
    <name type="scientific">Hyaloscypha bicolor E</name>
    <dbReference type="NCBI Taxonomy" id="1095630"/>
    <lineage>
        <taxon>Eukaryota</taxon>
        <taxon>Fungi</taxon>
        <taxon>Dikarya</taxon>
        <taxon>Ascomycota</taxon>
        <taxon>Pezizomycotina</taxon>
        <taxon>Leotiomycetes</taxon>
        <taxon>Helotiales</taxon>
        <taxon>Hyaloscyphaceae</taxon>
        <taxon>Hyaloscypha</taxon>
        <taxon>Hyaloscypha bicolor</taxon>
    </lineage>
</organism>
<name>A0A2J6TS99_9HELO</name>
<feature type="region of interest" description="Disordered" evidence="1">
    <location>
        <begin position="61"/>
        <end position="89"/>
    </location>
</feature>
<feature type="compositionally biased region" description="Polar residues" evidence="1">
    <location>
        <begin position="9"/>
        <end position="40"/>
    </location>
</feature>
<dbReference type="AlphaFoldDB" id="A0A2J6TS99"/>
<gene>
    <name evidence="2" type="ORF">K444DRAFT_154909</name>
</gene>
<dbReference type="Proteomes" id="UP000235371">
    <property type="component" value="Unassembled WGS sequence"/>
</dbReference>
<dbReference type="EMBL" id="KZ613745">
    <property type="protein sequence ID" value="PMD65858.1"/>
    <property type="molecule type" value="Genomic_DNA"/>
</dbReference>
<dbReference type="InParanoid" id="A0A2J6TS99"/>
<dbReference type="RefSeq" id="XP_024742762.1">
    <property type="nucleotide sequence ID" value="XM_024870628.1"/>
</dbReference>
<feature type="region of interest" description="Disordered" evidence="1">
    <location>
        <begin position="1"/>
        <end position="49"/>
    </location>
</feature>
<dbReference type="OrthoDB" id="3910171at2759"/>
<dbReference type="GeneID" id="36578710"/>
<evidence type="ECO:0000313" key="3">
    <source>
        <dbReference type="Proteomes" id="UP000235371"/>
    </source>
</evidence>
<accession>A0A2J6TS99</accession>
<evidence type="ECO:0000313" key="2">
    <source>
        <dbReference type="EMBL" id="PMD65858.1"/>
    </source>
</evidence>
<proteinExistence type="predicted"/>
<protein>
    <submittedName>
        <fullName evidence="2">Uncharacterized protein</fullName>
    </submittedName>
</protein>